<keyword evidence="4 7" id="KW-0548">Nucleotidyltransferase</keyword>
<dbReference type="EC" id="2.7.7.7" evidence="4"/>
<comment type="catalytic activity">
    <reaction evidence="4">
        <text>DNA(n) + a 2'-deoxyribonucleoside 5'-triphosphate = DNA(n+1) + diphosphate</text>
        <dbReference type="Rhea" id="RHEA:22508"/>
        <dbReference type="Rhea" id="RHEA-COMP:17339"/>
        <dbReference type="Rhea" id="RHEA-COMP:17340"/>
        <dbReference type="ChEBI" id="CHEBI:33019"/>
        <dbReference type="ChEBI" id="CHEBI:61560"/>
        <dbReference type="ChEBI" id="CHEBI:173112"/>
        <dbReference type="EC" id="2.7.7.7"/>
    </reaction>
</comment>
<evidence type="ECO:0000256" key="3">
    <source>
        <dbReference type="ARBA" id="ARBA00022932"/>
    </source>
</evidence>
<sequence>MTRRRLIAHLDMDAFYASVELLRYPDLRGQAVVIGGGRRHQPQTQADGTRTYARLGDYTGRGVITTSTYEARALGVFSGMGLMKAAAKAPDAVLLPTDFDQYRHYSRAFKAAVAELAPVIEDRGIDEIYIDLTDVPGAQDTVGHDPLGGVRAIARDIKNNVKRRTGLSCSIGVTPNKLLSKVASDLDKPDGLTMLMVDDITSRFWPLPVRRINGIGPKAGARLATLGIETIGQLAAMEPLWLMERFGAHYGAWLHRAAHAQDDRPVVTESEPVSMSRETTFERDLHAVRDRAQLSQIFTELCVRVGDDLQRKGYVGRTVGIKLRFDDFKTVTRDLTLPAPTADGTQIRLAAGQCLKRVDLSRRLRLLGVRVAGLTRADAPVLAPARSGARTRPKATGGSPTSHSTGTGSPSHALLAREPDLFDEEPAMDYLEAMNGSDLAQGPVTP</sequence>
<comment type="function">
    <text evidence="4">Poorly processive, error-prone DNA polymerase involved in untargeted mutagenesis. Copies undamaged DNA at stalled replication forks, which arise in vivo from mismatched or misaligned primer ends. These misaligned primers can be extended by PolIV. Exhibits no 3'-5' exonuclease (proofreading) activity. May be involved in translesional synthesis, in conjunction with the beta clamp from PolIII.</text>
</comment>
<comment type="similarity">
    <text evidence="1 4">Belongs to the DNA polymerase type-Y family.</text>
</comment>
<keyword evidence="4" id="KW-0234">DNA repair</keyword>
<comment type="subunit">
    <text evidence="4">Monomer.</text>
</comment>
<name>A0ABU9C032_9BURK</name>
<reference evidence="7 8" key="1">
    <citation type="submission" date="2024-04" db="EMBL/GenBank/DDBJ databases">
        <title>Novel species of the genus Ideonella isolated from streams.</title>
        <authorList>
            <person name="Lu H."/>
        </authorList>
    </citation>
    <scope>NUCLEOTIDE SEQUENCE [LARGE SCALE GENOMIC DNA]</scope>
    <source>
        <strain evidence="7 8">LYT19W</strain>
    </source>
</reference>
<keyword evidence="4" id="KW-0479">Metal-binding</keyword>
<feature type="binding site" evidence="4">
    <location>
        <position position="11"/>
    </location>
    <ligand>
        <name>Mg(2+)</name>
        <dbReference type="ChEBI" id="CHEBI:18420"/>
    </ligand>
</feature>
<dbReference type="Gene3D" id="3.30.70.270">
    <property type="match status" value="1"/>
</dbReference>
<dbReference type="Pfam" id="PF11799">
    <property type="entry name" value="IMS_C"/>
    <property type="match status" value="1"/>
</dbReference>
<feature type="active site" evidence="4">
    <location>
        <position position="127"/>
    </location>
</feature>
<keyword evidence="3 4" id="KW-0239">DNA-directed DNA polymerase</keyword>
<protein>
    <recommendedName>
        <fullName evidence="4">DNA polymerase IV</fullName>
        <shortName evidence="4">Pol IV</shortName>
        <ecNumber evidence="4">2.7.7.7</ecNumber>
    </recommendedName>
</protein>
<organism evidence="7 8">
    <name type="scientific">Ideonella margarita</name>
    <dbReference type="NCBI Taxonomy" id="2984191"/>
    <lineage>
        <taxon>Bacteria</taxon>
        <taxon>Pseudomonadati</taxon>
        <taxon>Pseudomonadota</taxon>
        <taxon>Betaproteobacteria</taxon>
        <taxon>Burkholderiales</taxon>
        <taxon>Sphaerotilaceae</taxon>
        <taxon>Ideonella</taxon>
    </lineage>
</organism>
<comment type="subcellular location">
    <subcellularLocation>
        <location evidence="4">Cytoplasm</location>
    </subcellularLocation>
</comment>
<evidence type="ECO:0000259" key="6">
    <source>
        <dbReference type="PROSITE" id="PS50173"/>
    </source>
</evidence>
<dbReference type="RefSeq" id="WP_341397351.1">
    <property type="nucleotide sequence ID" value="NZ_JBBUTI010000001.1"/>
</dbReference>
<dbReference type="PROSITE" id="PS50173">
    <property type="entry name" value="UMUC"/>
    <property type="match status" value="1"/>
</dbReference>
<keyword evidence="4" id="KW-0235">DNA replication</keyword>
<dbReference type="NCBIfam" id="NF002677">
    <property type="entry name" value="PRK02406.1"/>
    <property type="match status" value="1"/>
</dbReference>
<keyword evidence="4" id="KW-0238">DNA-binding</keyword>
<comment type="caution">
    <text evidence="7">The sequence shown here is derived from an EMBL/GenBank/DDBJ whole genome shotgun (WGS) entry which is preliminary data.</text>
</comment>
<dbReference type="HAMAP" id="MF_01113">
    <property type="entry name" value="DNApol_IV"/>
    <property type="match status" value="1"/>
</dbReference>
<keyword evidence="8" id="KW-1185">Reference proteome</keyword>
<feature type="region of interest" description="Disordered" evidence="5">
    <location>
        <begin position="383"/>
        <end position="420"/>
    </location>
</feature>
<keyword evidence="4" id="KW-0227">DNA damage</keyword>
<dbReference type="InterPro" id="IPR001126">
    <property type="entry name" value="UmuC"/>
</dbReference>
<dbReference type="Gene3D" id="3.30.1490.100">
    <property type="entry name" value="DNA polymerase, Y-family, little finger domain"/>
    <property type="match status" value="1"/>
</dbReference>
<feature type="domain" description="UmuC" evidence="6">
    <location>
        <begin position="7"/>
        <end position="216"/>
    </location>
</feature>
<dbReference type="Proteomes" id="UP001379945">
    <property type="component" value="Unassembled WGS sequence"/>
</dbReference>
<gene>
    <name evidence="4 7" type="primary">dinB</name>
    <name evidence="7" type="ORF">AACH00_02460</name>
</gene>
<dbReference type="PANTHER" id="PTHR11076:SF33">
    <property type="entry name" value="DNA POLYMERASE KAPPA"/>
    <property type="match status" value="1"/>
</dbReference>
<feature type="binding site" evidence="4">
    <location>
        <position position="126"/>
    </location>
    <ligand>
        <name>Mg(2+)</name>
        <dbReference type="ChEBI" id="CHEBI:18420"/>
    </ligand>
</feature>
<evidence type="ECO:0000256" key="4">
    <source>
        <dbReference type="HAMAP-Rule" id="MF_01113"/>
    </source>
</evidence>
<dbReference type="PANTHER" id="PTHR11076">
    <property type="entry name" value="DNA REPAIR POLYMERASE UMUC / TRANSFERASE FAMILY MEMBER"/>
    <property type="match status" value="1"/>
</dbReference>
<accession>A0ABU9C032</accession>
<keyword evidence="4" id="KW-0460">Magnesium</keyword>
<dbReference type="InterPro" id="IPR043502">
    <property type="entry name" value="DNA/RNA_pol_sf"/>
</dbReference>
<keyword evidence="4 7" id="KW-0808">Transferase</keyword>
<dbReference type="SUPFAM" id="SSF56672">
    <property type="entry name" value="DNA/RNA polymerases"/>
    <property type="match status" value="1"/>
</dbReference>
<dbReference type="EMBL" id="JBBUTI010000001">
    <property type="protein sequence ID" value="MEK8045207.1"/>
    <property type="molecule type" value="Genomic_DNA"/>
</dbReference>
<dbReference type="CDD" id="cd03586">
    <property type="entry name" value="PolY_Pol_IV_kappa"/>
    <property type="match status" value="1"/>
</dbReference>
<dbReference type="InterPro" id="IPR036775">
    <property type="entry name" value="DNA_pol_Y-fam_lit_finger_sf"/>
</dbReference>
<proteinExistence type="inferred from homology"/>
<evidence type="ECO:0000256" key="2">
    <source>
        <dbReference type="ARBA" id="ARBA00022457"/>
    </source>
</evidence>
<evidence type="ECO:0000256" key="1">
    <source>
        <dbReference type="ARBA" id="ARBA00010945"/>
    </source>
</evidence>
<dbReference type="Gene3D" id="1.10.150.20">
    <property type="entry name" value="5' to 3' exonuclease, C-terminal subdomain"/>
    <property type="match status" value="1"/>
</dbReference>
<dbReference type="InterPro" id="IPR050116">
    <property type="entry name" value="DNA_polymerase-Y"/>
</dbReference>
<evidence type="ECO:0000256" key="5">
    <source>
        <dbReference type="SAM" id="MobiDB-lite"/>
    </source>
</evidence>
<dbReference type="GO" id="GO:0003887">
    <property type="term" value="F:DNA-directed DNA polymerase activity"/>
    <property type="evidence" value="ECO:0007669"/>
    <property type="project" value="UniProtKB-EC"/>
</dbReference>
<keyword evidence="4" id="KW-0963">Cytoplasm</keyword>
<comment type="cofactor">
    <cofactor evidence="4">
        <name>Mg(2+)</name>
        <dbReference type="ChEBI" id="CHEBI:18420"/>
    </cofactor>
    <text evidence="4">Binds 2 magnesium ions per subunit.</text>
</comment>
<dbReference type="InterPro" id="IPR043128">
    <property type="entry name" value="Rev_trsase/Diguanyl_cyclase"/>
</dbReference>
<dbReference type="Pfam" id="PF00817">
    <property type="entry name" value="IMS"/>
    <property type="match status" value="1"/>
</dbReference>
<feature type="compositionally biased region" description="Low complexity" evidence="5">
    <location>
        <begin position="396"/>
        <end position="412"/>
    </location>
</feature>
<dbReference type="Pfam" id="PF11798">
    <property type="entry name" value="IMS_HHH"/>
    <property type="match status" value="1"/>
</dbReference>
<evidence type="ECO:0000313" key="8">
    <source>
        <dbReference type="Proteomes" id="UP001379945"/>
    </source>
</evidence>
<dbReference type="InterPro" id="IPR022880">
    <property type="entry name" value="DNApol_IV"/>
</dbReference>
<dbReference type="InterPro" id="IPR024728">
    <property type="entry name" value="PolY_HhH_motif"/>
</dbReference>
<evidence type="ECO:0000313" key="7">
    <source>
        <dbReference type="EMBL" id="MEK8045207.1"/>
    </source>
</evidence>
<feature type="site" description="Substrate discrimination" evidence="4">
    <location>
        <position position="16"/>
    </location>
</feature>
<dbReference type="InterPro" id="IPR017961">
    <property type="entry name" value="DNA_pol_Y-fam_little_finger"/>
</dbReference>
<dbReference type="Gene3D" id="3.40.1170.60">
    <property type="match status" value="1"/>
</dbReference>
<keyword evidence="2 4" id="KW-0515">Mutator protein</keyword>
<dbReference type="SUPFAM" id="SSF100879">
    <property type="entry name" value="Lesion bypass DNA polymerase (Y-family), little finger domain"/>
    <property type="match status" value="1"/>
</dbReference>